<keyword evidence="2" id="KW-0812">Transmembrane</keyword>
<protein>
    <recommendedName>
        <fullName evidence="9">Glycosyltransferase 2-like domain-containing protein</fullName>
    </recommendedName>
</protein>
<sequence length="459" mass="47239">MSGRRATPPGAGRGAGPGRRQLRRLLRVSVAVTALDIGTLVASTRRGRLDVVRADVLAVAVASASSFTLHRRVTFGDDPYVRWANRPGVFALTALAAGAVDVALTRLLAGPAPTPARLLTAKSSGLAVAATLRLVAYRAALLPDLRRSLTARTTTGPPPGDLRLSVVVPAYDEADRIASAVGSIRRALVTVEQDGGLEVVVVDDGSSDGTAREAEAAGARVVRLPSNRGKGAAVRAGVLASCGRCVAFTDADLAYPPALLLDLLAAVEGGRDVAVGNRQHPDSRSEGGPSLLRTVSGRLFNALAATVLLGQYRDTQCGLKAFRADAARQIFTRTRLDGFAFDVEVLHLVERDRLSLAEVPVTLLRTSGSSVRVVLDAARMVRDLFQVRRWAGQGRYDRPTTPHAGAAGGCGMETGGAGTGGAATGGSGTGVAGSALAGRPATAEAPGRSGPPGRGAPPR</sequence>
<comment type="subcellular location">
    <subcellularLocation>
        <location evidence="1">Membrane</location>
        <topology evidence="1">Multi-pass membrane protein</topology>
    </subcellularLocation>
</comment>
<dbReference type="InterPro" id="IPR029044">
    <property type="entry name" value="Nucleotide-diphossugar_trans"/>
</dbReference>
<dbReference type="GO" id="GO:0016020">
    <property type="term" value="C:membrane"/>
    <property type="evidence" value="ECO:0007669"/>
    <property type="project" value="UniProtKB-SubCell"/>
</dbReference>
<feature type="compositionally biased region" description="Low complexity" evidence="5">
    <location>
        <begin position="432"/>
        <end position="448"/>
    </location>
</feature>
<evidence type="ECO:0000256" key="5">
    <source>
        <dbReference type="SAM" id="MobiDB-lite"/>
    </source>
</evidence>
<feature type="domain" description="GtrA/DPMS transmembrane" evidence="7">
    <location>
        <begin position="28"/>
        <end position="133"/>
    </location>
</feature>
<evidence type="ECO:0000256" key="1">
    <source>
        <dbReference type="ARBA" id="ARBA00004141"/>
    </source>
</evidence>
<gene>
    <name evidence="8" type="ORF">AVDCRST_MAG20-2438</name>
</gene>
<dbReference type="GO" id="GO:0000271">
    <property type="term" value="P:polysaccharide biosynthetic process"/>
    <property type="evidence" value="ECO:0007669"/>
    <property type="project" value="InterPro"/>
</dbReference>
<dbReference type="PANTHER" id="PTHR10859:SF91">
    <property type="entry name" value="DOLICHYL-PHOSPHATE BETA-GLUCOSYLTRANSFERASE"/>
    <property type="match status" value="1"/>
</dbReference>
<dbReference type="EMBL" id="CADCSY010000114">
    <property type="protein sequence ID" value="CAA9256193.1"/>
    <property type="molecule type" value="Genomic_DNA"/>
</dbReference>
<dbReference type="Pfam" id="PF04138">
    <property type="entry name" value="GtrA_DPMS_TM"/>
    <property type="match status" value="1"/>
</dbReference>
<dbReference type="Pfam" id="PF00535">
    <property type="entry name" value="Glycos_transf_2"/>
    <property type="match status" value="1"/>
</dbReference>
<evidence type="ECO:0000256" key="4">
    <source>
        <dbReference type="ARBA" id="ARBA00023136"/>
    </source>
</evidence>
<organism evidence="8">
    <name type="scientific">uncultured Acidimicrobiales bacterium</name>
    <dbReference type="NCBI Taxonomy" id="310071"/>
    <lineage>
        <taxon>Bacteria</taxon>
        <taxon>Bacillati</taxon>
        <taxon>Actinomycetota</taxon>
        <taxon>Acidimicrobiia</taxon>
        <taxon>Acidimicrobiales</taxon>
        <taxon>environmental samples</taxon>
    </lineage>
</organism>
<keyword evidence="4" id="KW-0472">Membrane</keyword>
<dbReference type="AlphaFoldDB" id="A0A6J4IP74"/>
<evidence type="ECO:0000313" key="8">
    <source>
        <dbReference type="EMBL" id="CAA9256193.1"/>
    </source>
</evidence>
<dbReference type="PANTHER" id="PTHR10859">
    <property type="entry name" value="GLYCOSYL TRANSFERASE"/>
    <property type="match status" value="1"/>
</dbReference>
<name>A0A6J4IP74_9ACTN</name>
<feature type="compositionally biased region" description="Gly residues" evidence="5">
    <location>
        <begin position="417"/>
        <end position="431"/>
    </location>
</feature>
<evidence type="ECO:0000256" key="3">
    <source>
        <dbReference type="ARBA" id="ARBA00022989"/>
    </source>
</evidence>
<evidence type="ECO:0000259" key="7">
    <source>
        <dbReference type="Pfam" id="PF04138"/>
    </source>
</evidence>
<feature type="domain" description="Glycosyltransferase 2-like" evidence="6">
    <location>
        <begin position="165"/>
        <end position="331"/>
    </location>
</feature>
<accession>A0A6J4IP74</accession>
<dbReference type="InterPro" id="IPR001173">
    <property type="entry name" value="Glyco_trans_2-like"/>
</dbReference>
<evidence type="ECO:0000259" key="6">
    <source>
        <dbReference type="Pfam" id="PF00535"/>
    </source>
</evidence>
<dbReference type="InterPro" id="IPR007267">
    <property type="entry name" value="GtrA_DPMS_TM"/>
</dbReference>
<dbReference type="Gene3D" id="3.90.550.10">
    <property type="entry name" value="Spore Coat Polysaccharide Biosynthesis Protein SpsA, Chain A"/>
    <property type="match status" value="1"/>
</dbReference>
<evidence type="ECO:0008006" key="9">
    <source>
        <dbReference type="Google" id="ProtNLM"/>
    </source>
</evidence>
<proteinExistence type="predicted"/>
<dbReference type="SUPFAM" id="SSF53448">
    <property type="entry name" value="Nucleotide-diphospho-sugar transferases"/>
    <property type="match status" value="1"/>
</dbReference>
<evidence type="ECO:0000256" key="2">
    <source>
        <dbReference type="ARBA" id="ARBA00022692"/>
    </source>
</evidence>
<feature type="region of interest" description="Disordered" evidence="5">
    <location>
        <begin position="417"/>
        <end position="459"/>
    </location>
</feature>
<reference evidence="8" key="1">
    <citation type="submission" date="2020-02" db="EMBL/GenBank/DDBJ databases">
        <authorList>
            <person name="Meier V. D."/>
        </authorList>
    </citation>
    <scope>NUCLEOTIDE SEQUENCE</scope>
    <source>
        <strain evidence="8">AVDCRST_MAG20</strain>
    </source>
</reference>
<keyword evidence="3" id="KW-1133">Transmembrane helix</keyword>
<dbReference type="GO" id="GO:0006487">
    <property type="term" value="P:protein N-linked glycosylation"/>
    <property type="evidence" value="ECO:0007669"/>
    <property type="project" value="TreeGrafter"/>
</dbReference>